<dbReference type="GO" id="GO:0005634">
    <property type="term" value="C:nucleus"/>
    <property type="evidence" value="ECO:0007669"/>
    <property type="project" value="TreeGrafter"/>
</dbReference>
<dbReference type="Gene3D" id="1.10.10.60">
    <property type="entry name" value="Homeodomain-like"/>
    <property type="match status" value="2"/>
</dbReference>
<evidence type="ECO:0000313" key="5">
    <source>
        <dbReference type="Proteomes" id="UP000179807"/>
    </source>
</evidence>
<feature type="domain" description="HTH myb-type" evidence="3">
    <location>
        <begin position="104"/>
        <end position="152"/>
    </location>
</feature>
<feature type="region of interest" description="Disordered" evidence="1">
    <location>
        <begin position="158"/>
        <end position="183"/>
    </location>
</feature>
<feature type="domain" description="HTH myb-type" evidence="3">
    <location>
        <begin position="47"/>
        <end position="101"/>
    </location>
</feature>
<name>A0A1J4JFX5_9EUKA</name>
<feature type="domain" description="Myb-like" evidence="2">
    <location>
        <begin position="98"/>
        <end position="148"/>
    </location>
</feature>
<dbReference type="Proteomes" id="UP000179807">
    <property type="component" value="Unassembled WGS sequence"/>
</dbReference>
<dbReference type="RefSeq" id="XP_068349253.1">
    <property type="nucleotide sequence ID" value="XM_068511598.1"/>
</dbReference>
<dbReference type="GO" id="GO:0000978">
    <property type="term" value="F:RNA polymerase II cis-regulatory region sequence-specific DNA binding"/>
    <property type="evidence" value="ECO:0007669"/>
    <property type="project" value="TreeGrafter"/>
</dbReference>
<dbReference type="EMBL" id="MLAK01001198">
    <property type="protein sequence ID" value="OHS96116.1"/>
    <property type="molecule type" value="Genomic_DNA"/>
</dbReference>
<dbReference type="InterPro" id="IPR001005">
    <property type="entry name" value="SANT/Myb"/>
</dbReference>
<proteinExistence type="predicted"/>
<evidence type="ECO:0000259" key="2">
    <source>
        <dbReference type="PROSITE" id="PS50090"/>
    </source>
</evidence>
<dbReference type="SUPFAM" id="SSF46689">
    <property type="entry name" value="Homeodomain-like"/>
    <property type="match status" value="1"/>
</dbReference>
<dbReference type="PROSITE" id="PS50090">
    <property type="entry name" value="MYB_LIKE"/>
    <property type="match status" value="2"/>
</dbReference>
<feature type="domain" description="Myb-like" evidence="2">
    <location>
        <begin position="47"/>
        <end position="97"/>
    </location>
</feature>
<accession>A0A1J4JFX5</accession>
<dbReference type="CDD" id="cd00167">
    <property type="entry name" value="SANT"/>
    <property type="match status" value="2"/>
</dbReference>
<dbReference type="AlphaFoldDB" id="A0A1J4JFX5"/>
<dbReference type="InterPro" id="IPR009057">
    <property type="entry name" value="Homeodomain-like_sf"/>
</dbReference>
<reference evidence="4" key="1">
    <citation type="submission" date="2016-10" db="EMBL/GenBank/DDBJ databases">
        <authorList>
            <person name="Benchimol M."/>
            <person name="Almeida L.G."/>
            <person name="Vasconcelos A.T."/>
            <person name="Perreira-Neves A."/>
            <person name="Rosa I.A."/>
            <person name="Tasca T."/>
            <person name="Bogo M.R."/>
            <person name="de Souza W."/>
        </authorList>
    </citation>
    <scope>NUCLEOTIDE SEQUENCE [LARGE SCALE GENOMIC DNA]</scope>
    <source>
        <strain evidence="4">K</strain>
    </source>
</reference>
<dbReference type="PANTHER" id="PTHR45614">
    <property type="entry name" value="MYB PROTEIN-RELATED"/>
    <property type="match status" value="1"/>
</dbReference>
<sequence length="229" mass="26906">MILFLSLHLTYINIKSKNIMSLISTTDHSDISLSHMAQPVEHKPKSHERLRHCAFSNIEDQNLRDNVAQFGCDWNKVSQNMRRRSAKQCRERWNVLQKRQESARPWTPEEDQILVRKCIELGPKWALLENFFIDRNSISLKARWHKLLSQAENESMMMGQTETEKVEQALSDDSENSPLESQSKVNLIDERTEDFWNFLQFNETEVADLFPMSSGQYFSSVSGYEFDLW</sequence>
<comment type="caution">
    <text evidence="4">The sequence shown here is derived from an EMBL/GenBank/DDBJ whole genome shotgun (WGS) entry which is preliminary data.</text>
</comment>
<dbReference type="InterPro" id="IPR017930">
    <property type="entry name" value="Myb_dom"/>
</dbReference>
<dbReference type="Pfam" id="PF00249">
    <property type="entry name" value="Myb_DNA-binding"/>
    <property type="match status" value="2"/>
</dbReference>
<protein>
    <submittedName>
        <fullName evidence="4">Myb-like DNA-binding domain containing protein</fullName>
    </submittedName>
</protein>
<evidence type="ECO:0000256" key="1">
    <source>
        <dbReference type="SAM" id="MobiDB-lite"/>
    </source>
</evidence>
<dbReference type="InterPro" id="IPR050560">
    <property type="entry name" value="MYB_TF"/>
</dbReference>
<dbReference type="GO" id="GO:0000981">
    <property type="term" value="F:DNA-binding transcription factor activity, RNA polymerase II-specific"/>
    <property type="evidence" value="ECO:0007669"/>
    <property type="project" value="TreeGrafter"/>
</dbReference>
<keyword evidence="5" id="KW-1185">Reference proteome</keyword>
<evidence type="ECO:0000259" key="3">
    <source>
        <dbReference type="PROSITE" id="PS51294"/>
    </source>
</evidence>
<dbReference type="PROSITE" id="PS51294">
    <property type="entry name" value="HTH_MYB"/>
    <property type="match status" value="2"/>
</dbReference>
<dbReference type="GeneID" id="94846302"/>
<evidence type="ECO:0000313" key="4">
    <source>
        <dbReference type="EMBL" id="OHS96116.1"/>
    </source>
</evidence>
<dbReference type="SMART" id="SM00717">
    <property type="entry name" value="SANT"/>
    <property type="match status" value="2"/>
</dbReference>
<dbReference type="VEuPathDB" id="TrichDB:TRFO_37724"/>
<gene>
    <name evidence="4" type="ORF">TRFO_37724</name>
</gene>
<dbReference type="PANTHER" id="PTHR45614:SF253">
    <property type="entry name" value="CHROMOSOME UNDETERMINED SCAFFOLD_38, WHOLE GENOME SHOTGUN SEQUENCE"/>
    <property type="match status" value="1"/>
</dbReference>
<organism evidence="4 5">
    <name type="scientific">Tritrichomonas foetus</name>
    <dbReference type="NCBI Taxonomy" id="1144522"/>
    <lineage>
        <taxon>Eukaryota</taxon>
        <taxon>Metamonada</taxon>
        <taxon>Parabasalia</taxon>
        <taxon>Tritrichomonadida</taxon>
        <taxon>Tritrichomonadidae</taxon>
        <taxon>Tritrichomonas</taxon>
    </lineage>
</organism>